<keyword evidence="3" id="KW-0732">Signal</keyword>
<dbReference type="PANTHER" id="PTHR31685:SF3">
    <property type="entry name" value="INTEGRAL MEMBRANE PROTEIN (AFU_ORTHOLOGUE AFUA_6G12730)"/>
    <property type="match status" value="1"/>
</dbReference>
<feature type="chain" id="PRO_5016432766" description="Integral membrane protein" evidence="3">
    <location>
        <begin position="27"/>
        <end position="571"/>
    </location>
</feature>
<feature type="domain" description="Protein YTP1-like C-terminal" evidence="5">
    <location>
        <begin position="262"/>
        <end position="561"/>
    </location>
</feature>
<feature type="domain" description="DUF2427" evidence="4">
    <location>
        <begin position="70"/>
        <end position="161"/>
    </location>
</feature>
<keyword evidence="7" id="KW-1185">Reference proteome</keyword>
<keyword evidence="2" id="KW-0812">Transmembrane</keyword>
<feature type="transmembrane region" description="Helical" evidence="2">
    <location>
        <begin position="336"/>
        <end position="354"/>
    </location>
</feature>
<keyword evidence="2" id="KW-0472">Membrane</keyword>
<evidence type="ECO:0008006" key="8">
    <source>
        <dbReference type="Google" id="ProtNLM"/>
    </source>
</evidence>
<reference evidence="6 7" key="1">
    <citation type="submission" date="2017-11" db="EMBL/GenBank/DDBJ databases">
        <title>The genome of Rhizophagus clarus HR1 reveals common genetic basis of auxotrophy among arbuscular mycorrhizal fungi.</title>
        <authorList>
            <person name="Kobayashi Y."/>
        </authorList>
    </citation>
    <scope>NUCLEOTIDE SEQUENCE [LARGE SCALE GENOMIC DNA]</scope>
    <source>
        <strain evidence="6 7">HR1</strain>
    </source>
</reference>
<dbReference type="PANTHER" id="PTHR31685">
    <property type="entry name" value="INTEGRAL MEMBRANE PROTEIN (AFU_ORTHOLOGUE AFUA_6G12730)-RELATED"/>
    <property type="match status" value="1"/>
</dbReference>
<dbReference type="Pfam" id="PF10348">
    <property type="entry name" value="DUF2427"/>
    <property type="match status" value="1"/>
</dbReference>
<evidence type="ECO:0000256" key="1">
    <source>
        <dbReference type="SAM" id="MobiDB-lite"/>
    </source>
</evidence>
<feature type="transmembrane region" description="Helical" evidence="2">
    <location>
        <begin position="72"/>
        <end position="97"/>
    </location>
</feature>
<dbReference type="InterPro" id="IPR018825">
    <property type="entry name" value="DUF2427"/>
</dbReference>
<protein>
    <recommendedName>
        <fullName evidence="8">Integral membrane protein</fullName>
    </recommendedName>
</protein>
<feature type="transmembrane region" description="Helical" evidence="2">
    <location>
        <begin position="412"/>
        <end position="429"/>
    </location>
</feature>
<dbReference type="STRING" id="94130.A0A2Z6S8G0"/>
<evidence type="ECO:0000259" key="4">
    <source>
        <dbReference type="Pfam" id="PF10348"/>
    </source>
</evidence>
<feature type="transmembrane region" description="Helical" evidence="2">
    <location>
        <begin position="249"/>
        <end position="274"/>
    </location>
</feature>
<dbReference type="Gene3D" id="1.20.120.1770">
    <property type="match status" value="1"/>
</dbReference>
<feature type="region of interest" description="Disordered" evidence="1">
    <location>
        <begin position="191"/>
        <end position="212"/>
    </location>
</feature>
<dbReference type="Pfam" id="PF10355">
    <property type="entry name" value="Ytp1"/>
    <property type="match status" value="1"/>
</dbReference>
<name>A0A2Z6S8G0_9GLOM</name>
<sequence>MDCFKKTRPNLLLLILIIIIVPLINSEHVKRDEHMTHTHTQPETITIPQINDNDELFMGIGKNPFWLKEQNFMLWLHIISMIISFGTLIPIGIVLGFANVKSIWYINIQSIGILIIFMGFFFGVMFGSSKSQDIYPSNFHSKFGWLILISFLLHTIFGFIKFIINEKKNNKNDKVKYINISISDESNESLVDSRSSSVDNSSSTSSSHNESLLLDSSKKEYLNPSNPSKNNFHSKIPSSLLFSKNLNKIIYNLSSLILIFFIYTQFLLGFITLSDTCHDESLGNCLAHYIKGSIFFWFGLVAFIRYLGFFENFGWEWNLLPLSSLDNFNDERFQKGKFSFSLLESIIIFLYGIINTFLEHTGKDQSWNHRDVQHATLAFMWWWAGLLGIILENKNIRKVLFSKSKIPIANPIPSIIFIITAISISSHHQRTEFSLGVHRQFGGFLLLAGIFRLFTIIILYFTNITNNNNNYNYDNNNDDDYNTKSSKSSSKSSSKIIIHPPTELISSFCFVSSGITLMLSNKSLSSLFDDVYNFDINFVLNLVISLSFITLSFVTILLFIYKYSLSCKKMN</sequence>
<evidence type="ECO:0000313" key="7">
    <source>
        <dbReference type="Proteomes" id="UP000247702"/>
    </source>
</evidence>
<dbReference type="AlphaFoldDB" id="A0A2Z6S8G0"/>
<evidence type="ECO:0000313" key="6">
    <source>
        <dbReference type="EMBL" id="GBC07245.1"/>
    </source>
</evidence>
<feature type="transmembrane region" description="Helical" evidence="2">
    <location>
        <begin position="294"/>
        <end position="315"/>
    </location>
</feature>
<dbReference type="EMBL" id="BEXD01004130">
    <property type="protein sequence ID" value="GBC07245.1"/>
    <property type="molecule type" value="Genomic_DNA"/>
</dbReference>
<feature type="signal peptide" evidence="3">
    <location>
        <begin position="1"/>
        <end position="26"/>
    </location>
</feature>
<feature type="transmembrane region" description="Helical" evidence="2">
    <location>
        <begin position="496"/>
        <end position="518"/>
    </location>
</feature>
<organism evidence="6 7">
    <name type="scientific">Rhizophagus clarus</name>
    <dbReference type="NCBI Taxonomy" id="94130"/>
    <lineage>
        <taxon>Eukaryota</taxon>
        <taxon>Fungi</taxon>
        <taxon>Fungi incertae sedis</taxon>
        <taxon>Mucoromycota</taxon>
        <taxon>Glomeromycotina</taxon>
        <taxon>Glomeromycetes</taxon>
        <taxon>Glomerales</taxon>
        <taxon>Glomeraceae</taxon>
        <taxon>Rhizophagus</taxon>
    </lineage>
</organism>
<proteinExistence type="predicted"/>
<evidence type="ECO:0000256" key="2">
    <source>
        <dbReference type="SAM" id="Phobius"/>
    </source>
</evidence>
<feature type="transmembrane region" description="Helical" evidence="2">
    <location>
        <begin position="374"/>
        <end position="391"/>
    </location>
</feature>
<feature type="transmembrane region" description="Helical" evidence="2">
    <location>
        <begin position="143"/>
        <end position="164"/>
    </location>
</feature>
<feature type="transmembrane region" description="Helical" evidence="2">
    <location>
        <begin position="441"/>
        <end position="461"/>
    </location>
</feature>
<feature type="transmembrane region" description="Helical" evidence="2">
    <location>
        <begin position="538"/>
        <end position="561"/>
    </location>
</feature>
<gene>
    <name evidence="6" type="ORF">RclHR1_07330003</name>
</gene>
<dbReference type="InterPro" id="IPR018827">
    <property type="entry name" value="YTP1_C"/>
</dbReference>
<feature type="transmembrane region" description="Helical" evidence="2">
    <location>
        <begin position="104"/>
        <end position="123"/>
    </location>
</feature>
<evidence type="ECO:0000259" key="5">
    <source>
        <dbReference type="Pfam" id="PF10355"/>
    </source>
</evidence>
<comment type="caution">
    <text evidence="6">The sequence shown here is derived from an EMBL/GenBank/DDBJ whole genome shotgun (WGS) entry which is preliminary data.</text>
</comment>
<evidence type="ECO:0000256" key="3">
    <source>
        <dbReference type="SAM" id="SignalP"/>
    </source>
</evidence>
<dbReference type="Proteomes" id="UP000247702">
    <property type="component" value="Unassembled WGS sequence"/>
</dbReference>
<accession>A0A2Z6S8G0</accession>
<keyword evidence="2" id="KW-1133">Transmembrane helix</keyword>